<dbReference type="PANTHER" id="PTHR43433">
    <property type="entry name" value="HYDROLASE, ALPHA/BETA FOLD FAMILY PROTEIN"/>
    <property type="match status" value="1"/>
</dbReference>
<sequence>MPFIDVRDIRMYYEIHGTGPRLLFFNGTGGDLRCKPTIFESPLAADFEILAHDQRGLGQTDRPDISYTMADYAMDAKALLEAVGWNKCNVLGISFGGMVAQEFALRYPHSIKRLVLACTSSGGAGGNSYPLQEFGSLSPRERAVCILPLRDKRRDAVWQALNPQQYQEMLDQMVTNLLVGANEHNRKVGARRQLEARLEHNTFDRLPNLQMPVFICGGRYDGITRTTNLEAIHKQIPHSHLELFNGGHHFYSQDPRAFERIDSFLHGAPVINVKDV</sequence>
<evidence type="ECO:0000313" key="2">
    <source>
        <dbReference type="EMBL" id="SEA30572.1"/>
    </source>
</evidence>
<evidence type="ECO:0000259" key="1">
    <source>
        <dbReference type="Pfam" id="PF00561"/>
    </source>
</evidence>
<protein>
    <submittedName>
        <fullName evidence="2">3-oxoadipate enol-lactonase</fullName>
    </submittedName>
</protein>
<dbReference type="PANTHER" id="PTHR43433:SF5">
    <property type="entry name" value="AB HYDROLASE-1 DOMAIN-CONTAINING PROTEIN"/>
    <property type="match status" value="1"/>
</dbReference>
<dbReference type="Proteomes" id="UP000199409">
    <property type="component" value="Unassembled WGS sequence"/>
</dbReference>
<accession>A0A1H4A4T9</accession>
<dbReference type="Pfam" id="PF00561">
    <property type="entry name" value="Abhydrolase_1"/>
    <property type="match status" value="1"/>
</dbReference>
<feature type="domain" description="AB hydrolase-1" evidence="1">
    <location>
        <begin position="20"/>
        <end position="254"/>
    </location>
</feature>
<evidence type="ECO:0000313" key="3">
    <source>
        <dbReference type="Proteomes" id="UP000199409"/>
    </source>
</evidence>
<dbReference type="PRINTS" id="PR00111">
    <property type="entry name" value="ABHYDROLASE"/>
</dbReference>
<keyword evidence="3" id="KW-1185">Reference proteome</keyword>
<dbReference type="InterPro" id="IPR050471">
    <property type="entry name" value="AB_hydrolase"/>
</dbReference>
<organism evidence="2 3">
    <name type="scientific">Desulfuromusa kysingii</name>
    <dbReference type="NCBI Taxonomy" id="37625"/>
    <lineage>
        <taxon>Bacteria</taxon>
        <taxon>Pseudomonadati</taxon>
        <taxon>Thermodesulfobacteriota</taxon>
        <taxon>Desulfuromonadia</taxon>
        <taxon>Desulfuromonadales</taxon>
        <taxon>Geopsychrobacteraceae</taxon>
        <taxon>Desulfuromusa</taxon>
    </lineage>
</organism>
<name>A0A1H4A4T9_9BACT</name>
<dbReference type="SUPFAM" id="SSF53474">
    <property type="entry name" value="alpha/beta-Hydrolases"/>
    <property type="match status" value="1"/>
</dbReference>
<dbReference type="EMBL" id="FNQN01000004">
    <property type="protein sequence ID" value="SEA30572.1"/>
    <property type="molecule type" value="Genomic_DNA"/>
</dbReference>
<reference evidence="2 3" key="1">
    <citation type="submission" date="2016-10" db="EMBL/GenBank/DDBJ databases">
        <authorList>
            <person name="de Groot N.N."/>
        </authorList>
    </citation>
    <scope>NUCLEOTIDE SEQUENCE [LARGE SCALE GENOMIC DNA]</scope>
    <source>
        <strain evidence="2 3">DSM 7343</strain>
    </source>
</reference>
<dbReference type="InterPro" id="IPR000073">
    <property type="entry name" value="AB_hydrolase_1"/>
</dbReference>
<dbReference type="Gene3D" id="3.40.50.1820">
    <property type="entry name" value="alpha/beta hydrolase"/>
    <property type="match status" value="1"/>
</dbReference>
<dbReference type="InterPro" id="IPR029058">
    <property type="entry name" value="AB_hydrolase_fold"/>
</dbReference>
<proteinExistence type="predicted"/>
<dbReference type="AlphaFoldDB" id="A0A1H4A4T9"/>
<gene>
    <name evidence="2" type="ORF">SAMN05660420_01789</name>
</gene>
<dbReference type="RefSeq" id="WP_092346990.1">
    <property type="nucleotide sequence ID" value="NZ_FNQN01000004.1"/>
</dbReference>
<dbReference type="OrthoDB" id="9785408at2"/>
<dbReference type="STRING" id="37625.SAMN05660420_01789"/>